<evidence type="ECO:0000256" key="6">
    <source>
        <dbReference type="ARBA" id="ARBA00023125"/>
    </source>
</evidence>
<dbReference type="RefSeq" id="WP_069312789.1">
    <property type="nucleotide sequence ID" value="NZ_MDTU01000001.1"/>
</dbReference>
<keyword evidence="7" id="KW-0804">Transcription</keyword>
<dbReference type="SUPFAM" id="SSF48295">
    <property type="entry name" value="TrpR-like"/>
    <property type="match status" value="1"/>
</dbReference>
<dbReference type="NCBIfam" id="TIGR01321">
    <property type="entry name" value="TrpR"/>
    <property type="match status" value="1"/>
</dbReference>
<evidence type="ECO:0000313" key="10">
    <source>
        <dbReference type="Proteomes" id="UP000094329"/>
    </source>
</evidence>
<keyword evidence="10" id="KW-1185">Reference proteome</keyword>
<reference evidence="9 10" key="1">
    <citation type="submission" date="2016-08" db="EMBL/GenBank/DDBJ databases">
        <title>Draft genome sequence of Candidatus Piscirickettsia litoralis, from seawater.</title>
        <authorList>
            <person name="Wan X."/>
            <person name="Lee A.J."/>
            <person name="Hou S."/>
            <person name="Donachie S.P."/>
        </authorList>
    </citation>
    <scope>NUCLEOTIDE SEQUENCE [LARGE SCALE GENOMIC DNA]</scope>
    <source>
        <strain evidence="9 10">Y2</strain>
    </source>
</reference>
<evidence type="ECO:0000313" key="9">
    <source>
        <dbReference type="EMBL" id="ODN42992.1"/>
    </source>
</evidence>
<dbReference type="Gene3D" id="1.10.1270.10">
    <property type="entry name" value="TrpR-like"/>
    <property type="match status" value="1"/>
</dbReference>
<dbReference type="InterPro" id="IPR013335">
    <property type="entry name" value="Trp_repress_bac"/>
</dbReference>
<name>A0ABX3A2A3_9GAMM</name>
<keyword evidence="3" id="KW-0963">Cytoplasm</keyword>
<dbReference type="PANTHER" id="PTHR38025">
    <property type="entry name" value="TRP OPERON REPRESSOR"/>
    <property type="match status" value="1"/>
</dbReference>
<organism evidence="9 10">
    <name type="scientific">Piscirickettsia litoralis</name>
    <dbReference type="NCBI Taxonomy" id="1891921"/>
    <lineage>
        <taxon>Bacteria</taxon>
        <taxon>Pseudomonadati</taxon>
        <taxon>Pseudomonadota</taxon>
        <taxon>Gammaproteobacteria</taxon>
        <taxon>Thiotrichales</taxon>
        <taxon>Piscirickettsiaceae</taxon>
        <taxon>Piscirickettsia</taxon>
    </lineage>
</organism>
<comment type="subcellular location">
    <subcellularLocation>
        <location evidence="1">Cytoplasm</location>
    </subcellularLocation>
</comment>
<dbReference type="Proteomes" id="UP000094329">
    <property type="component" value="Unassembled WGS sequence"/>
</dbReference>
<dbReference type="PIRSF" id="PIRSF003196">
    <property type="entry name" value="Trp_repressor"/>
    <property type="match status" value="1"/>
</dbReference>
<evidence type="ECO:0000256" key="5">
    <source>
        <dbReference type="ARBA" id="ARBA00023015"/>
    </source>
</evidence>
<dbReference type="Pfam" id="PF01371">
    <property type="entry name" value="Trp_repressor"/>
    <property type="match status" value="1"/>
</dbReference>
<comment type="similarity">
    <text evidence="2">Belongs to the TrpR family.</text>
</comment>
<evidence type="ECO:0000256" key="2">
    <source>
        <dbReference type="ARBA" id="ARBA00007027"/>
    </source>
</evidence>
<dbReference type="InterPro" id="IPR010921">
    <property type="entry name" value="Trp_repressor/repl_initiator"/>
</dbReference>
<keyword evidence="6" id="KW-0238">DNA-binding</keyword>
<protein>
    <recommendedName>
        <fullName evidence="8">Trp operon repressor</fullName>
    </recommendedName>
</protein>
<accession>A0ABX3A2A3</accession>
<dbReference type="InterPro" id="IPR038116">
    <property type="entry name" value="TrpR-like_sf"/>
</dbReference>
<dbReference type="EMBL" id="MDTU01000001">
    <property type="protein sequence ID" value="ODN42992.1"/>
    <property type="molecule type" value="Genomic_DNA"/>
</dbReference>
<keyword evidence="5" id="KW-0805">Transcription regulation</keyword>
<evidence type="ECO:0000256" key="7">
    <source>
        <dbReference type="ARBA" id="ARBA00023163"/>
    </source>
</evidence>
<keyword evidence="4" id="KW-0678">Repressor</keyword>
<gene>
    <name evidence="9" type="ORF">BGC07_08735</name>
</gene>
<evidence type="ECO:0000256" key="3">
    <source>
        <dbReference type="ARBA" id="ARBA00022490"/>
    </source>
</evidence>
<dbReference type="InterPro" id="IPR000831">
    <property type="entry name" value="Trp_repress"/>
</dbReference>
<evidence type="ECO:0000256" key="8">
    <source>
        <dbReference type="NCBIfam" id="TIGR01321"/>
    </source>
</evidence>
<sequence length="95" mass="10531">MNQATEEGWWRFVDLCAGLEKDQLSQVLKIFLTAAEADDVSMRALLVGELLSGEKTQRQIAADLAISITKITRGSNELKRVDSDLRAVLKEALVQ</sequence>
<evidence type="ECO:0000256" key="4">
    <source>
        <dbReference type="ARBA" id="ARBA00022491"/>
    </source>
</evidence>
<comment type="caution">
    <text evidence="9">The sequence shown here is derived from an EMBL/GenBank/DDBJ whole genome shotgun (WGS) entry which is preliminary data.</text>
</comment>
<dbReference type="PANTHER" id="PTHR38025:SF1">
    <property type="entry name" value="TRP OPERON REPRESSOR"/>
    <property type="match status" value="1"/>
</dbReference>
<evidence type="ECO:0000256" key="1">
    <source>
        <dbReference type="ARBA" id="ARBA00004496"/>
    </source>
</evidence>
<proteinExistence type="inferred from homology"/>